<accession>A0AB34XQJ1</accession>
<feature type="chain" id="PRO_5044293847" evidence="5">
    <location>
        <begin position="25"/>
        <end position="350"/>
    </location>
</feature>
<dbReference type="Proteomes" id="UP000076612">
    <property type="component" value="Unassembled WGS sequence"/>
</dbReference>
<dbReference type="EMBL" id="LQQR01000047">
    <property type="protein sequence ID" value="KZE12332.1"/>
    <property type="molecule type" value="Genomic_DNA"/>
</dbReference>
<comment type="subcellular location">
    <subcellularLocation>
        <location evidence="1">Cell envelope</location>
    </subcellularLocation>
</comment>
<evidence type="ECO:0000256" key="2">
    <source>
        <dbReference type="ARBA" id="ARBA00009023"/>
    </source>
</evidence>
<dbReference type="PANTHER" id="PTHR33376">
    <property type="match status" value="1"/>
</dbReference>
<evidence type="ECO:0000256" key="1">
    <source>
        <dbReference type="ARBA" id="ARBA00004196"/>
    </source>
</evidence>
<proteinExistence type="inferred from homology"/>
<dbReference type="Gene3D" id="3.40.190.170">
    <property type="entry name" value="Bacterial extracellular solute-binding protein, family 7"/>
    <property type="match status" value="1"/>
</dbReference>
<dbReference type="NCBIfam" id="NF037995">
    <property type="entry name" value="TRAP_S1"/>
    <property type="match status" value="1"/>
</dbReference>
<dbReference type="Pfam" id="PF03480">
    <property type="entry name" value="DctP"/>
    <property type="match status" value="1"/>
</dbReference>
<dbReference type="InterPro" id="IPR038404">
    <property type="entry name" value="TRAP_DctP_sf"/>
</dbReference>
<evidence type="ECO:0000256" key="3">
    <source>
        <dbReference type="ARBA" id="ARBA00022448"/>
    </source>
</evidence>
<feature type="signal peptide" evidence="5">
    <location>
        <begin position="1"/>
        <end position="24"/>
    </location>
</feature>
<dbReference type="InterPro" id="IPR018389">
    <property type="entry name" value="DctP_fam"/>
</dbReference>
<gene>
    <name evidence="6" type="ORF">AVW13_16170</name>
</gene>
<dbReference type="PANTHER" id="PTHR33376:SF4">
    <property type="entry name" value="SIALIC ACID-BINDING PERIPLASMIC PROTEIN SIAP"/>
    <property type="match status" value="1"/>
</dbReference>
<dbReference type="GO" id="GO:0055085">
    <property type="term" value="P:transmembrane transport"/>
    <property type="evidence" value="ECO:0007669"/>
    <property type="project" value="InterPro"/>
</dbReference>
<comment type="caution">
    <text evidence="6">The sequence shown here is derived from an EMBL/GenBank/DDBJ whole genome shotgun (WGS) entry which is preliminary data.</text>
</comment>
<dbReference type="RefSeq" id="WP_009380400.1">
    <property type="nucleotide sequence ID" value="NZ_JABAHH010000009.1"/>
</dbReference>
<evidence type="ECO:0000313" key="7">
    <source>
        <dbReference type="Proteomes" id="UP000076612"/>
    </source>
</evidence>
<dbReference type="InterPro" id="IPR004682">
    <property type="entry name" value="TRAP_DctP"/>
</dbReference>
<keyword evidence="3" id="KW-0813">Transport</keyword>
<sequence>MKKRLTAMIGAGLSALTLTGCAMFQPVDVDRAATEAVDPNAITLRFGNVYEASHPVNSCGLEPMKEELAAKGFNVLIYPAAQIGSEAEMVEQVATGALDFVNSGPSFLGAWYPEAAVLDGAYLAADAAELQAATTGDIMTGVFDRMAAETDLRVVSNFYYGARQVTANKPVRTPADLNGLKIRTPDAPLYLTTLDIMGATATPMALSEVYLGLQQNTIDAQENPIPTIASAKFYEVQDYISITEHIVQGVYLVGNQRLLDSMDPAKRDILTQAIDDARVRVEECTVKQEKEILADWKKTGEITVVDDVDIDAFRDLVAKELPNRVTWGDTYLAVKKSLEDARAEAGEENR</sequence>
<protein>
    <submittedName>
        <fullName evidence="6">TRAP dicarboxylate transporter subunit DctP</fullName>
    </submittedName>
</protein>
<comment type="similarity">
    <text evidence="2">Belongs to the bacterial solute-binding protein 7 family.</text>
</comment>
<dbReference type="AlphaFoldDB" id="A0AB34XQJ1"/>
<evidence type="ECO:0000256" key="4">
    <source>
        <dbReference type="ARBA" id="ARBA00022729"/>
    </source>
</evidence>
<keyword evidence="4 5" id="KW-0732">Signal</keyword>
<organism evidence="6 7">
    <name type="scientific">Brevibacterium casei</name>
    <dbReference type="NCBI Taxonomy" id="33889"/>
    <lineage>
        <taxon>Bacteria</taxon>
        <taxon>Bacillati</taxon>
        <taxon>Actinomycetota</taxon>
        <taxon>Actinomycetes</taxon>
        <taxon>Micrococcales</taxon>
        <taxon>Brevibacteriaceae</taxon>
        <taxon>Brevibacterium</taxon>
    </lineage>
</organism>
<evidence type="ECO:0000256" key="5">
    <source>
        <dbReference type="SAM" id="SignalP"/>
    </source>
</evidence>
<dbReference type="GO" id="GO:0030288">
    <property type="term" value="C:outer membrane-bounded periplasmic space"/>
    <property type="evidence" value="ECO:0007669"/>
    <property type="project" value="InterPro"/>
</dbReference>
<reference evidence="7" key="1">
    <citation type="submission" date="2016-01" db="EMBL/GenBank/DDBJ databases">
        <title>Draft genome of Chromobacterium sp. F49.</title>
        <authorList>
            <person name="Hong K.W."/>
        </authorList>
    </citation>
    <scope>NUCLEOTIDE SEQUENCE [LARGE SCALE GENOMIC DNA]</scope>
    <source>
        <strain evidence="7">M40</strain>
    </source>
</reference>
<name>A0AB34XQJ1_9MICO</name>
<dbReference type="PROSITE" id="PS51257">
    <property type="entry name" value="PROKAR_LIPOPROTEIN"/>
    <property type="match status" value="1"/>
</dbReference>
<dbReference type="NCBIfam" id="TIGR00787">
    <property type="entry name" value="dctP"/>
    <property type="match status" value="1"/>
</dbReference>
<evidence type="ECO:0000313" key="6">
    <source>
        <dbReference type="EMBL" id="KZE12332.1"/>
    </source>
</evidence>